<dbReference type="Gene3D" id="3.30.1370.210">
    <property type="match status" value="1"/>
</dbReference>
<keyword evidence="2" id="KW-0677">Repeat</keyword>
<feature type="compositionally biased region" description="Low complexity" evidence="6">
    <location>
        <begin position="382"/>
        <end position="396"/>
    </location>
</feature>
<dbReference type="Gene3D" id="4.10.1000.10">
    <property type="entry name" value="Zinc finger, CCCH-type"/>
    <property type="match status" value="1"/>
</dbReference>
<feature type="compositionally biased region" description="Basic and acidic residues" evidence="6">
    <location>
        <begin position="258"/>
        <end position="274"/>
    </location>
</feature>
<accession>A0A8H5CL20</accession>
<evidence type="ECO:0000259" key="7">
    <source>
        <dbReference type="PROSITE" id="PS50103"/>
    </source>
</evidence>
<feature type="region of interest" description="Disordered" evidence="6">
    <location>
        <begin position="254"/>
        <end position="290"/>
    </location>
</feature>
<dbReference type="GO" id="GO:0003729">
    <property type="term" value="F:mRNA binding"/>
    <property type="evidence" value="ECO:0007669"/>
    <property type="project" value="InterPro"/>
</dbReference>
<feature type="domain" description="C3H1-type" evidence="7">
    <location>
        <begin position="8"/>
        <end position="36"/>
    </location>
</feature>
<feature type="zinc finger region" description="C3H1-type" evidence="5">
    <location>
        <begin position="45"/>
        <end position="71"/>
    </location>
</feature>
<feature type="compositionally biased region" description="Basic and acidic residues" evidence="6">
    <location>
        <begin position="409"/>
        <end position="421"/>
    </location>
</feature>
<dbReference type="SUPFAM" id="SSF90229">
    <property type="entry name" value="CCCH zinc finger"/>
    <property type="match status" value="2"/>
</dbReference>
<feature type="domain" description="C3H1-type" evidence="7">
    <location>
        <begin position="350"/>
        <end position="378"/>
    </location>
</feature>
<gene>
    <name evidence="8" type="ORF">D9758_013435</name>
</gene>
<feature type="compositionally biased region" description="Polar residues" evidence="6">
    <location>
        <begin position="276"/>
        <end position="286"/>
    </location>
</feature>
<evidence type="ECO:0000313" key="9">
    <source>
        <dbReference type="Proteomes" id="UP000559256"/>
    </source>
</evidence>
<dbReference type="EMBL" id="JAACJM010000145">
    <property type="protein sequence ID" value="KAF5343254.1"/>
    <property type="molecule type" value="Genomic_DNA"/>
</dbReference>
<dbReference type="PANTHER" id="PTHR12547">
    <property type="entry name" value="CCCH ZINC FINGER/TIS11-RELATED"/>
    <property type="match status" value="1"/>
</dbReference>
<feature type="domain" description="C3H1-type" evidence="7">
    <location>
        <begin position="45"/>
        <end position="71"/>
    </location>
</feature>
<feature type="compositionally biased region" description="Basic and acidic residues" evidence="6">
    <location>
        <begin position="68"/>
        <end position="77"/>
    </location>
</feature>
<dbReference type="InterPro" id="IPR000571">
    <property type="entry name" value="Znf_CCCH"/>
</dbReference>
<evidence type="ECO:0000256" key="1">
    <source>
        <dbReference type="ARBA" id="ARBA00022723"/>
    </source>
</evidence>
<evidence type="ECO:0000313" key="8">
    <source>
        <dbReference type="EMBL" id="KAF5343254.1"/>
    </source>
</evidence>
<feature type="region of interest" description="Disordered" evidence="6">
    <location>
        <begin position="437"/>
        <end position="472"/>
    </location>
</feature>
<feature type="region of interest" description="Disordered" evidence="6">
    <location>
        <begin position="382"/>
        <end position="421"/>
    </location>
</feature>
<dbReference type="OrthoDB" id="411372at2759"/>
<reference evidence="8 9" key="1">
    <citation type="journal article" date="2020" name="ISME J.">
        <title>Uncovering the hidden diversity of litter-decomposition mechanisms in mushroom-forming fungi.</title>
        <authorList>
            <person name="Floudas D."/>
            <person name="Bentzer J."/>
            <person name="Ahren D."/>
            <person name="Johansson T."/>
            <person name="Persson P."/>
            <person name="Tunlid A."/>
        </authorList>
    </citation>
    <scope>NUCLEOTIDE SEQUENCE [LARGE SCALE GENOMIC DNA]</scope>
    <source>
        <strain evidence="8 9">CBS 291.85</strain>
    </source>
</reference>
<feature type="compositionally biased region" description="Polar residues" evidence="6">
    <location>
        <begin position="224"/>
        <end position="238"/>
    </location>
</feature>
<feature type="compositionally biased region" description="Polar residues" evidence="6">
    <location>
        <begin position="526"/>
        <end position="542"/>
    </location>
</feature>
<evidence type="ECO:0000256" key="5">
    <source>
        <dbReference type="PROSITE-ProRule" id="PRU00723"/>
    </source>
</evidence>
<feature type="region of interest" description="Disordered" evidence="6">
    <location>
        <begin position="68"/>
        <end position="97"/>
    </location>
</feature>
<dbReference type="GO" id="GO:0008270">
    <property type="term" value="F:zinc ion binding"/>
    <property type="evidence" value="ECO:0007669"/>
    <property type="project" value="UniProtKB-KW"/>
</dbReference>
<dbReference type="SMART" id="SM00356">
    <property type="entry name" value="ZnF_C3H1"/>
    <property type="match status" value="3"/>
</dbReference>
<dbReference type="PANTHER" id="PTHR12547:SF18">
    <property type="entry name" value="PROTEIN TIS11"/>
    <property type="match status" value="1"/>
</dbReference>
<comment type="caution">
    <text evidence="8">The sequence shown here is derived from an EMBL/GenBank/DDBJ whole genome shotgun (WGS) entry which is preliminary data.</text>
</comment>
<name>A0A8H5CL20_9AGAR</name>
<dbReference type="Pfam" id="PF00642">
    <property type="entry name" value="zf-CCCH"/>
    <property type="match status" value="1"/>
</dbReference>
<keyword evidence="4 5" id="KW-0862">Zinc</keyword>
<sequence>MTPLFVQPRKAKPCSYYQMGNCRFSDEECDFLHVTSDITIPSPHLRGKSCRFHLAGHCRNGDACRFKHSDNRAHQDDTTSSSLDNDDGGEWNQVHHHHPYHHPLSPTGFRPGVLLSPIYAPSIPFPIVNVKDGAMYPHSPLWTPPPASYDGYPYELPSSPSAVPISPYHYQEEMYFYPFSPVYAHAHPYYAPPHSHSALTPALLSPTRSFDSATSPTSTPTSTDQWFTPRSTRNSFSADSVSSVEEVDDYYYNTATSQEDKDSTNGKEGEERLQRHQPTSSTSISSRPEPKLVIPWDVPVTPAPSPVEVFSPASLTPISIAKSLGSSSTPKCQSPDSRPRSKKEFHRLTKYKTKPCKHWKVNGTCPHGDDCTFIHNEKKLVSSKSQSQVSPVSTTSNGSAESCGSKPESLPEKPLTELEEKRRRGFFPISWRVIGGGVLMGKPSKPKETSSPKTVPSSEEQKVPATIDTSSTSPTLVVFPSIEDSSRDSDDYVAAELTFDSIMDQAPKSATIVLERKKADVRQSDVNENGPSQRARATSIPSTPRAATFLGGAQLSLPETSDNPNSI</sequence>
<proteinExistence type="predicted"/>
<protein>
    <recommendedName>
        <fullName evidence="7">C3H1-type domain-containing protein</fullName>
    </recommendedName>
</protein>
<dbReference type="InterPro" id="IPR036855">
    <property type="entry name" value="Znf_CCCH_sf"/>
</dbReference>
<feature type="zinc finger region" description="C3H1-type" evidence="5">
    <location>
        <begin position="8"/>
        <end position="36"/>
    </location>
</feature>
<evidence type="ECO:0000256" key="4">
    <source>
        <dbReference type="ARBA" id="ARBA00022833"/>
    </source>
</evidence>
<dbReference type="InterPro" id="IPR045877">
    <property type="entry name" value="ZFP36-like"/>
</dbReference>
<keyword evidence="9" id="KW-1185">Reference proteome</keyword>
<dbReference type="Proteomes" id="UP000559256">
    <property type="component" value="Unassembled WGS sequence"/>
</dbReference>
<dbReference type="AlphaFoldDB" id="A0A8H5CL20"/>
<feature type="zinc finger region" description="C3H1-type" evidence="5">
    <location>
        <begin position="350"/>
        <end position="378"/>
    </location>
</feature>
<keyword evidence="1 5" id="KW-0479">Metal-binding</keyword>
<dbReference type="PROSITE" id="PS50103">
    <property type="entry name" value="ZF_C3H1"/>
    <property type="match status" value="3"/>
</dbReference>
<feature type="region of interest" description="Disordered" evidence="6">
    <location>
        <begin position="522"/>
        <end position="544"/>
    </location>
</feature>
<keyword evidence="3 5" id="KW-0863">Zinc-finger</keyword>
<organism evidence="8 9">
    <name type="scientific">Tetrapyrgos nigripes</name>
    <dbReference type="NCBI Taxonomy" id="182062"/>
    <lineage>
        <taxon>Eukaryota</taxon>
        <taxon>Fungi</taxon>
        <taxon>Dikarya</taxon>
        <taxon>Basidiomycota</taxon>
        <taxon>Agaricomycotina</taxon>
        <taxon>Agaricomycetes</taxon>
        <taxon>Agaricomycetidae</taxon>
        <taxon>Agaricales</taxon>
        <taxon>Marasmiineae</taxon>
        <taxon>Marasmiaceae</taxon>
        <taxon>Tetrapyrgos</taxon>
    </lineage>
</organism>
<feature type="compositionally biased region" description="Polar residues" evidence="6">
    <location>
        <begin position="324"/>
        <end position="336"/>
    </location>
</feature>
<feature type="compositionally biased region" description="Low complexity" evidence="6">
    <location>
        <begin position="214"/>
        <end position="223"/>
    </location>
</feature>
<feature type="region of interest" description="Disordered" evidence="6">
    <location>
        <begin position="321"/>
        <end position="345"/>
    </location>
</feature>
<feature type="region of interest" description="Disordered" evidence="6">
    <location>
        <begin position="206"/>
        <end position="240"/>
    </location>
</feature>
<evidence type="ECO:0000256" key="2">
    <source>
        <dbReference type="ARBA" id="ARBA00022737"/>
    </source>
</evidence>
<evidence type="ECO:0000256" key="3">
    <source>
        <dbReference type="ARBA" id="ARBA00022771"/>
    </source>
</evidence>
<evidence type="ECO:0000256" key="6">
    <source>
        <dbReference type="SAM" id="MobiDB-lite"/>
    </source>
</evidence>